<evidence type="ECO:0000256" key="3">
    <source>
        <dbReference type="ARBA" id="ARBA00022475"/>
    </source>
</evidence>
<evidence type="ECO:0000256" key="7">
    <source>
        <dbReference type="SAM" id="Phobius"/>
    </source>
</evidence>
<feature type="transmembrane region" description="Helical" evidence="7">
    <location>
        <begin position="244"/>
        <end position="263"/>
    </location>
</feature>
<feature type="transmembrane region" description="Helical" evidence="7">
    <location>
        <begin position="269"/>
        <end position="286"/>
    </location>
</feature>
<comment type="similarity">
    <text evidence="2">Belongs to the EamA transporter family.</text>
</comment>
<evidence type="ECO:0000256" key="4">
    <source>
        <dbReference type="ARBA" id="ARBA00022692"/>
    </source>
</evidence>
<feature type="transmembrane region" description="Helical" evidence="7">
    <location>
        <begin position="5"/>
        <end position="24"/>
    </location>
</feature>
<accession>A0A941AM61</accession>
<evidence type="ECO:0000256" key="5">
    <source>
        <dbReference type="ARBA" id="ARBA00022989"/>
    </source>
</evidence>
<dbReference type="InterPro" id="IPR050638">
    <property type="entry name" value="AA-Vitamin_Transporters"/>
</dbReference>
<keyword evidence="3" id="KW-1003">Cell membrane</keyword>
<dbReference type="PANTHER" id="PTHR32322:SF18">
    <property type="entry name" value="S-ADENOSYLMETHIONINE_S-ADENOSYLHOMOCYSTEINE TRANSPORTER"/>
    <property type="match status" value="1"/>
</dbReference>
<dbReference type="InterPro" id="IPR000620">
    <property type="entry name" value="EamA_dom"/>
</dbReference>
<dbReference type="Pfam" id="PF00892">
    <property type="entry name" value="EamA"/>
    <property type="match status" value="2"/>
</dbReference>
<keyword evidence="5 7" id="KW-1133">Transmembrane helix</keyword>
<feature type="transmembrane region" description="Helical" evidence="7">
    <location>
        <begin position="119"/>
        <end position="136"/>
    </location>
</feature>
<dbReference type="GO" id="GO:0005886">
    <property type="term" value="C:plasma membrane"/>
    <property type="evidence" value="ECO:0007669"/>
    <property type="project" value="UniProtKB-SubCell"/>
</dbReference>
<dbReference type="EMBL" id="JAGKSQ010000001">
    <property type="protein sequence ID" value="MBP3950140.1"/>
    <property type="molecule type" value="Genomic_DNA"/>
</dbReference>
<keyword evidence="6 7" id="KW-0472">Membrane</keyword>
<feature type="transmembrane region" description="Helical" evidence="7">
    <location>
        <begin position="67"/>
        <end position="87"/>
    </location>
</feature>
<keyword evidence="4 7" id="KW-0812">Transmembrane</keyword>
<evidence type="ECO:0000313" key="10">
    <source>
        <dbReference type="Proteomes" id="UP000678228"/>
    </source>
</evidence>
<proteinExistence type="inferred from homology"/>
<feature type="transmembrane region" description="Helical" evidence="7">
    <location>
        <begin position="30"/>
        <end position="47"/>
    </location>
</feature>
<sequence>MRSYVFLIITMILFSGNILIGKAINDLPPVTITFVRCFIAFFILLPFSIKELRRNRDLYLREWKPLVGMSLTGIVLFNFFLYASLQYTTSTNVAVIEATTPVFAVVLGIIFLKERLNGLQYVGIVLSLVGALWVITKGSWAVLSQLQFNVGDLLVLVAIMAWTIYSLLIKQHNHKFPLIGSLVIMLFLATVVLLPFAALEWSSEILDLLNTERILGLLYLGIFPSVIALIFWNKGVAAIGPSRASVFLNLLPVFTIVGAVVFLEETVTFVQLIGGALVIGGVYLSTRETKASRVEIQEMKTGVTK</sequence>
<dbReference type="Proteomes" id="UP000678228">
    <property type="component" value="Unassembled WGS sequence"/>
</dbReference>
<feature type="domain" description="EamA" evidence="8">
    <location>
        <begin position="3"/>
        <end position="135"/>
    </location>
</feature>
<name>A0A941AM61_9BACI</name>
<organism evidence="9 10">
    <name type="scientific">Halalkalibacter suaedae</name>
    <dbReference type="NCBI Taxonomy" id="2822140"/>
    <lineage>
        <taxon>Bacteria</taxon>
        <taxon>Bacillati</taxon>
        <taxon>Bacillota</taxon>
        <taxon>Bacilli</taxon>
        <taxon>Bacillales</taxon>
        <taxon>Bacillaceae</taxon>
        <taxon>Halalkalibacter</taxon>
    </lineage>
</organism>
<comment type="subcellular location">
    <subcellularLocation>
        <location evidence="1">Cell membrane</location>
        <topology evidence="1">Multi-pass membrane protein</topology>
    </subcellularLocation>
</comment>
<evidence type="ECO:0000256" key="6">
    <source>
        <dbReference type="ARBA" id="ARBA00023136"/>
    </source>
</evidence>
<gene>
    <name evidence="9" type="ORF">J7W16_03270</name>
</gene>
<dbReference type="RefSeq" id="WP_210595752.1">
    <property type="nucleotide sequence ID" value="NZ_JAGKSQ010000001.1"/>
</dbReference>
<keyword evidence="10" id="KW-1185">Reference proteome</keyword>
<protein>
    <submittedName>
        <fullName evidence="9">EamA family transporter</fullName>
    </submittedName>
</protein>
<feature type="transmembrane region" description="Helical" evidence="7">
    <location>
        <begin position="93"/>
        <end position="112"/>
    </location>
</feature>
<reference evidence="9" key="1">
    <citation type="submission" date="2021-03" db="EMBL/GenBank/DDBJ databases">
        <title>Bacillus suaedae sp. nov., isolated from Suaeda aralocaspica.</title>
        <authorList>
            <person name="Lei R.F.R."/>
        </authorList>
    </citation>
    <scope>NUCLEOTIDE SEQUENCE</scope>
    <source>
        <strain evidence="9">YZJH907-2</strain>
    </source>
</reference>
<comment type="caution">
    <text evidence="9">The sequence shown here is derived from an EMBL/GenBank/DDBJ whole genome shotgun (WGS) entry which is preliminary data.</text>
</comment>
<evidence type="ECO:0000256" key="1">
    <source>
        <dbReference type="ARBA" id="ARBA00004651"/>
    </source>
</evidence>
<dbReference type="AlphaFoldDB" id="A0A941AM61"/>
<dbReference type="Gene3D" id="1.10.3730.20">
    <property type="match status" value="1"/>
</dbReference>
<dbReference type="SUPFAM" id="SSF103481">
    <property type="entry name" value="Multidrug resistance efflux transporter EmrE"/>
    <property type="match status" value="2"/>
</dbReference>
<evidence type="ECO:0000259" key="8">
    <source>
        <dbReference type="Pfam" id="PF00892"/>
    </source>
</evidence>
<evidence type="ECO:0000256" key="2">
    <source>
        <dbReference type="ARBA" id="ARBA00007362"/>
    </source>
</evidence>
<dbReference type="PANTHER" id="PTHR32322">
    <property type="entry name" value="INNER MEMBRANE TRANSPORTER"/>
    <property type="match status" value="1"/>
</dbReference>
<feature type="transmembrane region" description="Helical" evidence="7">
    <location>
        <begin position="176"/>
        <end position="199"/>
    </location>
</feature>
<dbReference type="InterPro" id="IPR037185">
    <property type="entry name" value="EmrE-like"/>
</dbReference>
<feature type="transmembrane region" description="Helical" evidence="7">
    <location>
        <begin position="214"/>
        <end position="232"/>
    </location>
</feature>
<feature type="domain" description="EamA" evidence="8">
    <location>
        <begin position="150"/>
        <end position="286"/>
    </location>
</feature>
<evidence type="ECO:0000313" key="9">
    <source>
        <dbReference type="EMBL" id="MBP3950140.1"/>
    </source>
</evidence>
<feature type="transmembrane region" description="Helical" evidence="7">
    <location>
        <begin position="148"/>
        <end position="169"/>
    </location>
</feature>